<keyword evidence="10" id="KW-1185">Reference proteome</keyword>
<evidence type="ECO:0000256" key="5">
    <source>
        <dbReference type="ARBA" id="ARBA00022989"/>
    </source>
</evidence>
<feature type="transmembrane region" description="Helical" evidence="7">
    <location>
        <begin position="119"/>
        <end position="141"/>
    </location>
</feature>
<dbReference type="PANTHER" id="PTHR30353">
    <property type="entry name" value="INNER MEMBRANE PROTEIN DEDA-RELATED"/>
    <property type="match status" value="1"/>
</dbReference>
<evidence type="ECO:0000256" key="6">
    <source>
        <dbReference type="ARBA" id="ARBA00023136"/>
    </source>
</evidence>
<keyword evidence="3 7" id="KW-1003">Cell membrane</keyword>
<dbReference type="Pfam" id="PF09335">
    <property type="entry name" value="VTT_dom"/>
    <property type="match status" value="1"/>
</dbReference>
<sequence length="186" mass="20514">MGAEQAWRGMMSIDAIVQFLERHQEWSFWVALVFASAETLAFLSLLVPSTAILVAVGATVSTGALSMFPIWAGAALGAVIGSTVSWWLGERYGARILASWPMNREPQLVERATNAFRRWGLPAVFIGHFFGPLRSVVFLFAGMTGVGFWRFQLVNLPGCLLWAYLVPKSGEIGGDIIGWLWKLFGF</sequence>
<feature type="transmembrane region" description="Helical" evidence="7">
    <location>
        <begin position="28"/>
        <end position="56"/>
    </location>
</feature>
<dbReference type="GO" id="GO:0005886">
    <property type="term" value="C:plasma membrane"/>
    <property type="evidence" value="ECO:0007669"/>
    <property type="project" value="UniProtKB-SubCell"/>
</dbReference>
<evidence type="ECO:0000256" key="7">
    <source>
        <dbReference type="RuleBase" id="RU367016"/>
    </source>
</evidence>
<evidence type="ECO:0000259" key="8">
    <source>
        <dbReference type="Pfam" id="PF09335"/>
    </source>
</evidence>
<dbReference type="OrthoDB" id="9801622at2"/>
<dbReference type="InterPro" id="IPR032818">
    <property type="entry name" value="DedA-like"/>
</dbReference>
<dbReference type="Proteomes" id="UP000244496">
    <property type="component" value="Chromosome"/>
</dbReference>
<dbReference type="KEGG" id="geh:HYN69_10145"/>
<gene>
    <name evidence="9" type="ORF">HYN69_10145</name>
</gene>
<evidence type="ECO:0000256" key="2">
    <source>
        <dbReference type="ARBA" id="ARBA00010792"/>
    </source>
</evidence>
<accession>A0A2S0UM27</accession>
<dbReference type="AlphaFoldDB" id="A0A2S0UM27"/>
<protein>
    <submittedName>
        <fullName evidence="9">DedA family protein</fullName>
    </submittedName>
</protein>
<evidence type="ECO:0000256" key="4">
    <source>
        <dbReference type="ARBA" id="ARBA00022692"/>
    </source>
</evidence>
<dbReference type="InterPro" id="IPR032816">
    <property type="entry name" value="VTT_dom"/>
</dbReference>
<name>A0A2S0UM27_9RHOB</name>
<keyword evidence="4 7" id="KW-0812">Transmembrane</keyword>
<dbReference type="EMBL" id="CP028918">
    <property type="protein sequence ID" value="AWB48820.1"/>
    <property type="molecule type" value="Genomic_DNA"/>
</dbReference>
<dbReference type="PANTHER" id="PTHR30353:SF15">
    <property type="entry name" value="INNER MEMBRANE PROTEIN YABI"/>
    <property type="match status" value="1"/>
</dbReference>
<reference evidence="9 10" key="1">
    <citation type="submission" date="2018-04" db="EMBL/GenBank/DDBJ databases">
        <title>Genome sequencing of Gemmobacter.</title>
        <authorList>
            <person name="Yi H."/>
            <person name="Baek M.-G."/>
        </authorList>
    </citation>
    <scope>NUCLEOTIDE SEQUENCE [LARGE SCALE GENOMIC DNA]</scope>
    <source>
        <strain evidence="9 10">HYN0069</strain>
    </source>
</reference>
<evidence type="ECO:0000256" key="3">
    <source>
        <dbReference type="ARBA" id="ARBA00022475"/>
    </source>
</evidence>
<comment type="caution">
    <text evidence="7">Lacks conserved residue(s) required for the propagation of feature annotation.</text>
</comment>
<feature type="domain" description="VTT" evidence="8">
    <location>
        <begin position="47"/>
        <end position="166"/>
    </location>
</feature>
<proteinExistence type="inferred from homology"/>
<evidence type="ECO:0000256" key="1">
    <source>
        <dbReference type="ARBA" id="ARBA00004651"/>
    </source>
</evidence>
<keyword evidence="6 7" id="KW-0472">Membrane</keyword>
<comment type="similarity">
    <text evidence="2 7">Belongs to the DedA family.</text>
</comment>
<evidence type="ECO:0000313" key="10">
    <source>
        <dbReference type="Proteomes" id="UP000244496"/>
    </source>
</evidence>
<evidence type="ECO:0000313" key="9">
    <source>
        <dbReference type="EMBL" id="AWB48820.1"/>
    </source>
</evidence>
<feature type="transmembrane region" description="Helical" evidence="7">
    <location>
        <begin position="68"/>
        <end position="88"/>
    </location>
</feature>
<organism evidence="9 10">
    <name type="scientific">Paragemmobacter aquarius</name>
    <dbReference type="NCBI Taxonomy" id="2169400"/>
    <lineage>
        <taxon>Bacteria</taxon>
        <taxon>Pseudomonadati</taxon>
        <taxon>Pseudomonadota</taxon>
        <taxon>Alphaproteobacteria</taxon>
        <taxon>Rhodobacterales</taxon>
        <taxon>Paracoccaceae</taxon>
        <taxon>Paragemmobacter</taxon>
    </lineage>
</organism>
<keyword evidence="5 7" id="KW-1133">Transmembrane helix</keyword>
<comment type="subcellular location">
    <subcellularLocation>
        <location evidence="1 7">Cell membrane</location>
        <topology evidence="1 7">Multi-pass membrane protein</topology>
    </subcellularLocation>
</comment>